<dbReference type="Proteomes" id="UP000009027">
    <property type="component" value="Unassembled WGS sequence"/>
</dbReference>
<keyword evidence="3" id="KW-1185">Reference proteome</keyword>
<dbReference type="OMA" id="ARMAHTK"/>
<evidence type="ECO:0000313" key="2">
    <source>
        <dbReference type="EMBL" id="CCD21463.1"/>
    </source>
</evidence>
<proteinExistence type="predicted"/>
<gene>
    <name evidence="2" type="ORF">TvY486_0043630</name>
</gene>
<evidence type="ECO:0000313" key="3">
    <source>
        <dbReference type="Proteomes" id="UP000009027"/>
    </source>
</evidence>
<dbReference type="EMBL" id="CAEX01007725">
    <property type="protein sequence ID" value="CCD21463.1"/>
    <property type="molecule type" value="Genomic_DNA"/>
</dbReference>
<protein>
    <submittedName>
        <fullName evidence="2">Uncharacterized protein</fullName>
    </submittedName>
</protein>
<keyword evidence="1" id="KW-0175">Coiled coil</keyword>
<name>F9WV58_TRYVY</name>
<organism evidence="2 3">
    <name type="scientific">Trypanosoma vivax (strain Y486)</name>
    <dbReference type="NCBI Taxonomy" id="1055687"/>
    <lineage>
        <taxon>Eukaryota</taxon>
        <taxon>Discoba</taxon>
        <taxon>Euglenozoa</taxon>
        <taxon>Kinetoplastea</taxon>
        <taxon>Metakinetoplastina</taxon>
        <taxon>Trypanosomatida</taxon>
        <taxon>Trypanosomatidae</taxon>
        <taxon>Trypanosoma</taxon>
        <taxon>Duttonella</taxon>
    </lineage>
</organism>
<evidence type="ECO:0000256" key="1">
    <source>
        <dbReference type="SAM" id="Coils"/>
    </source>
</evidence>
<dbReference type="VEuPathDB" id="TriTrypDB:TvY486_0043630"/>
<dbReference type="AlphaFoldDB" id="F9WV58"/>
<accession>F9WV58</accession>
<feature type="coiled-coil region" evidence="1">
    <location>
        <begin position="55"/>
        <end position="82"/>
    </location>
</feature>
<sequence>MFPSSIGPFVEDETSVPDEAGRFLQAIAEMECDAERRLRLINELVAKKTRICVELDAATAAREVAEAAVAQAKAALLAMKAESRAKQVQRSHMEAQVVELLEEQRRWEASLQPLLPPPLGTMGSSKLLRGSVVSTHSPELLPKESNPSAWAQMRLVPRILLSESHVDYRLLFLQDLATTMLELYEEIRDGHSEAVGGLDAWEAVCIASLPPLTAVERMVLRLTQQFPPFRDGLITH</sequence>
<reference evidence="2 3" key="1">
    <citation type="journal article" date="2012" name="Proc. Natl. Acad. Sci. U.S.A.">
        <title>Antigenic diversity is generated by distinct evolutionary mechanisms in African trypanosome species.</title>
        <authorList>
            <person name="Jackson A.P."/>
            <person name="Berry A."/>
            <person name="Aslett M."/>
            <person name="Allison H.C."/>
            <person name="Burton P."/>
            <person name="Vavrova-Anderson J."/>
            <person name="Brown R."/>
            <person name="Browne H."/>
            <person name="Corton N."/>
            <person name="Hauser H."/>
            <person name="Gamble J."/>
            <person name="Gilderthorp R."/>
            <person name="Marcello L."/>
            <person name="McQuillan J."/>
            <person name="Otto T.D."/>
            <person name="Quail M.A."/>
            <person name="Sanders M.J."/>
            <person name="van Tonder A."/>
            <person name="Ginger M.L."/>
            <person name="Field M.C."/>
            <person name="Barry J.D."/>
            <person name="Hertz-Fowler C."/>
            <person name="Berriman M."/>
        </authorList>
    </citation>
    <scope>NUCLEOTIDE SEQUENCE</scope>
    <source>
        <strain evidence="2 3">Y486</strain>
    </source>
</reference>